<accession>A0A5C4SLM3</accession>
<keyword evidence="6" id="KW-1185">Reference proteome</keyword>
<dbReference type="AlphaFoldDB" id="A0A5C4SLM3"/>
<evidence type="ECO:0000313" key="6">
    <source>
        <dbReference type="Proteomes" id="UP000308713"/>
    </source>
</evidence>
<dbReference type="OrthoDB" id="9814657at2"/>
<gene>
    <name evidence="5" type="ORF">FGF67_09065</name>
</gene>
<dbReference type="Proteomes" id="UP000308713">
    <property type="component" value="Unassembled WGS sequence"/>
</dbReference>
<dbReference type="EMBL" id="VDCS01000008">
    <property type="protein sequence ID" value="TNJ44172.1"/>
    <property type="molecule type" value="Genomic_DNA"/>
</dbReference>
<sequence length="383" mass="43148">MKHLYILFCLLSILSCGTSEQKKEIVIEEPNSSNAIAVTSSQFSGQDMALGQIEPHQFNQTIHTTGTIDVPPKNKALISTFIGGYITNTILLEGDNVKKGQLLVSLENPEYVELQERYLEVHETLKYLKAEFERQKKLFDENISSQKVFLKAESDYKSNLARYNSLEKKLNMLNINPSQVKQGNITSTIHLYSPIDGYVSRVNINHGMYVSPSHVILEIVDTDHIHLELSVFEKDILNVKKGQNIVFTIPEASFETFEAEVHLVGNTIDETSRVVKVHAHIKDESSSRFIVGMFVEAKIITDTSTKMALPKTAIIDSDNSHFALVLKNENNNTYHFEKRNIEIGLQTENHAEILNTKDFTNKSVLTKGGFMLINEGSQGGHQH</sequence>
<dbReference type="SUPFAM" id="SSF111369">
    <property type="entry name" value="HlyD-like secretion proteins"/>
    <property type="match status" value="1"/>
</dbReference>
<dbReference type="Gene3D" id="2.40.420.20">
    <property type="match status" value="1"/>
</dbReference>
<evidence type="ECO:0000256" key="1">
    <source>
        <dbReference type="ARBA" id="ARBA00009477"/>
    </source>
</evidence>
<proteinExistence type="inferred from homology"/>
<evidence type="ECO:0000259" key="3">
    <source>
        <dbReference type="Pfam" id="PF25919"/>
    </source>
</evidence>
<comment type="caution">
    <text evidence="5">The sequence shown here is derived from an EMBL/GenBank/DDBJ whole genome shotgun (WGS) entry which is preliminary data.</text>
</comment>
<feature type="domain" description="CusB-like beta-barrel" evidence="4">
    <location>
        <begin position="227"/>
        <end position="300"/>
    </location>
</feature>
<evidence type="ECO:0000256" key="2">
    <source>
        <dbReference type="ARBA" id="ARBA00022448"/>
    </source>
</evidence>
<dbReference type="PANTHER" id="PTHR30097">
    <property type="entry name" value="CATION EFFLUX SYSTEM PROTEIN CUSB"/>
    <property type="match status" value="1"/>
</dbReference>
<dbReference type="Gene3D" id="2.40.50.100">
    <property type="match status" value="1"/>
</dbReference>
<organism evidence="5 6">
    <name type="scientific">Allotamlana fucoidanivorans</name>
    <dbReference type="NCBI Taxonomy" id="2583814"/>
    <lineage>
        <taxon>Bacteria</taxon>
        <taxon>Pseudomonadati</taxon>
        <taxon>Bacteroidota</taxon>
        <taxon>Flavobacteriia</taxon>
        <taxon>Flavobacteriales</taxon>
        <taxon>Flavobacteriaceae</taxon>
        <taxon>Allotamlana</taxon>
    </lineage>
</organism>
<dbReference type="NCBIfam" id="TIGR01730">
    <property type="entry name" value="RND_mfp"/>
    <property type="match status" value="1"/>
</dbReference>
<dbReference type="Gene3D" id="1.10.287.470">
    <property type="entry name" value="Helix hairpin bin"/>
    <property type="match status" value="1"/>
</dbReference>
<dbReference type="InterPro" id="IPR058790">
    <property type="entry name" value="BSH_CusB"/>
</dbReference>
<reference evidence="5 6" key="1">
    <citation type="submission" date="2019-05" db="EMBL/GenBank/DDBJ databases">
        <title>Tamlana fucoidanivorans sp. nov., isolated from the surface of algae collected from Fujian province in China.</title>
        <authorList>
            <person name="Li J."/>
        </authorList>
    </citation>
    <scope>NUCLEOTIDE SEQUENCE [LARGE SCALE GENOMIC DNA]</scope>
    <source>
        <strain evidence="5 6">CW2-9</strain>
    </source>
</reference>
<dbReference type="Pfam" id="PF25919">
    <property type="entry name" value="BSH_CusB"/>
    <property type="match status" value="1"/>
</dbReference>
<dbReference type="GO" id="GO:0060003">
    <property type="term" value="P:copper ion export"/>
    <property type="evidence" value="ECO:0007669"/>
    <property type="project" value="TreeGrafter"/>
</dbReference>
<keyword evidence="2" id="KW-0813">Transport</keyword>
<dbReference type="InterPro" id="IPR006143">
    <property type="entry name" value="RND_pump_MFP"/>
</dbReference>
<dbReference type="GO" id="GO:0030313">
    <property type="term" value="C:cell envelope"/>
    <property type="evidence" value="ECO:0007669"/>
    <property type="project" value="TreeGrafter"/>
</dbReference>
<dbReference type="RefSeq" id="WP_139696951.1">
    <property type="nucleotide sequence ID" value="NZ_CP074074.1"/>
</dbReference>
<evidence type="ECO:0000313" key="5">
    <source>
        <dbReference type="EMBL" id="TNJ44172.1"/>
    </source>
</evidence>
<dbReference type="GO" id="GO:0016020">
    <property type="term" value="C:membrane"/>
    <property type="evidence" value="ECO:0007669"/>
    <property type="project" value="InterPro"/>
</dbReference>
<feature type="domain" description="CusB-like barrel-sandwich hybrid" evidence="3">
    <location>
        <begin position="84"/>
        <end position="219"/>
    </location>
</feature>
<dbReference type="InterPro" id="IPR051909">
    <property type="entry name" value="MFP_Cation_Efflux"/>
</dbReference>
<dbReference type="PROSITE" id="PS51257">
    <property type="entry name" value="PROKAR_LIPOPROTEIN"/>
    <property type="match status" value="1"/>
</dbReference>
<dbReference type="PANTHER" id="PTHR30097:SF4">
    <property type="entry name" value="SLR6042 PROTEIN"/>
    <property type="match status" value="1"/>
</dbReference>
<name>A0A5C4SLM3_9FLAO</name>
<dbReference type="GO" id="GO:0022857">
    <property type="term" value="F:transmembrane transporter activity"/>
    <property type="evidence" value="ECO:0007669"/>
    <property type="project" value="InterPro"/>
</dbReference>
<dbReference type="InterPro" id="IPR058792">
    <property type="entry name" value="Beta-barrel_RND_2"/>
</dbReference>
<dbReference type="GO" id="GO:0015679">
    <property type="term" value="P:plasma membrane copper ion transport"/>
    <property type="evidence" value="ECO:0007669"/>
    <property type="project" value="TreeGrafter"/>
</dbReference>
<protein>
    <submittedName>
        <fullName evidence="5">Efflux RND transporter periplasmic adaptor subunit</fullName>
    </submittedName>
</protein>
<dbReference type="Gene3D" id="2.40.30.170">
    <property type="match status" value="1"/>
</dbReference>
<dbReference type="Pfam" id="PF25954">
    <property type="entry name" value="Beta-barrel_RND_2"/>
    <property type="match status" value="1"/>
</dbReference>
<comment type="similarity">
    <text evidence="1">Belongs to the membrane fusion protein (MFP) (TC 8.A.1) family.</text>
</comment>
<evidence type="ECO:0000259" key="4">
    <source>
        <dbReference type="Pfam" id="PF25954"/>
    </source>
</evidence>